<comment type="caution">
    <text evidence="1">The sequence shown here is derived from an EMBL/GenBank/DDBJ whole genome shotgun (WGS) entry which is preliminary data.</text>
</comment>
<feature type="non-terminal residue" evidence="1">
    <location>
        <position position="1"/>
    </location>
</feature>
<dbReference type="EMBL" id="LJCR01001645">
    <property type="protein sequence ID" value="KPV49978.1"/>
    <property type="molecule type" value="Genomic_DNA"/>
</dbReference>
<accession>A0A0P9H808</accession>
<keyword evidence="2" id="KW-1185">Reference proteome</keyword>
<dbReference type="Proteomes" id="UP000050509">
    <property type="component" value="Unassembled WGS sequence"/>
</dbReference>
<evidence type="ECO:0000313" key="1">
    <source>
        <dbReference type="EMBL" id="KPV49978.1"/>
    </source>
</evidence>
<gene>
    <name evidence="1" type="ORF">SE17_29595</name>
</gene>
<proteinExistence type="predicted"/>
<dbReference type="PATRIC" id="fig|186479.3.peg.2528"/>
<organism evidence="1 2">
    <name type="scientific">Kouleothrix aurantiaca</name>
    <dbReference type="NCBI Taxonomy" id="186479"/>
    <lineage>
        <taxon>Bacteria</taxon>
        <taxon>Bacillati</taxon>
        <taxon>Chloroflexota</taxon>
        <taxon>Chloroflexia</taxon>
        <taxon>Chloroflexales</taxon>
        <taxon>Roseiflexineae</taxon>
        <taxon>Roseiflexaceae</taxon>
        <taxon>Kouleothrix</taxon>
    </lineage>
</organism>
<evidence type="ECO:0000313" key="2">
    <source>
        <dbReference type="Proteomes" id="UP000050509"/>
    </source>
</evidence>
<protein>
    <submittedName>
        <fullName evidence="1">Amino acid transporter</fullName>
    </submittedName>
</protein>
<name>A0A0P9H808_9CHLR</name>
<sequence>IILISLLSRVWRSTELRTERVELDAKANEIIDELQHADTIRIIANQLDAGDVAEYRDKEREVRADTHIPPADPVVFLEVKVCDASEFADVLEIDGIEIEGYRILRAESSAVPNAIAAFLLYVRDRTGKLPHVYFEWGEQNPLVHLGRFVLFGEGDIAPTTREILRRAEDDPERRPAVHVGG</sequence>
<dbReference type="AlphaFoldDB" id="A0A0P9H808"/>
<reference evidence="1 2" key="1">
    <citation type="submission" date="2015-09" db="EMBL/GenBank/DDBJ databases">
        <title>Draft genome sequence of Kouleothrix aurantiaca JCM 19913.</title>
        <authorList>
            <person name="Hemp J."/>
        </authorList>
    </citation>
    <scope>NUCLEOTIDE SEQUENCE [LARGE SCALE GENOMIC DNA]</scope>
    <source>
        <strain evidence="1 2">COM-B</strain>
    </source>
</reference>